<keyword evidence="4" id="KW-0472">Membrane</keyword>
<dbReference type="InterPro" id="IPR004845">
    <property type="entry name" value="T2SS_GspD_CS"/>
</dbReference>
<evidence type="ECO:0000256" key="1">
    <source>
        <dbReference type="ARBA" id="ARBA00004370"/>
    </source>
</evidence>
<evidence type="ECO:0000313" key="11">
    <source>
        <dbReference type="Proteomes" id="UP000287243"/>
    </source>
</evidence>
<dbReference type="PROSITE" id="PS00875">
    <property type="entry name" value="T2SP_D"/>
    <property type="match status" value="1"/>
</dbReference>
<organism evidence="10 11">
    <name type="scientific">Velamenicoccus archaeovorus</name>
    <dbReference type="NCBI Taxonomy" id="1930593"/>
    <lineage>
        <taxon>Bacteria</taxon>
        <taxon>Pseudomonadati</taxon>
        <taxon>Candidatus Omnitrophota</taxon>
        <taxon>Candidatus Velamenicoccus</taxon>
    </lineage>
</organism>
<feature type="domain" description="Secretin/TonB short N-terminal" evidence="9">
    <location>
        <begin position="71"/>
        <end position="121"/>
    </location>
</feature>
<sequence>MKIIKGVLSRSLLLWVFLVVFLVLSAGAGKAEFDFYSNDLISKESYRRISMDFQDASLKTVLKVFSEQSGLNFIASQNVQDRTVTLYLVDVPLQEALNKIMSANNLTYELDPGSNIFVVKEWGQPAVETITKIFFLKYARLKGSKLQQAIDDASTAGAGGGGTTGASTSSSSGSTTGGEEEAGTLEDSIKAVLTSNGKVVSDSRTNSLVVTDIPSQFSVIEKVVEILDTPTPQVMIEVEMLDVDKTTIDELGMDLSGQILSFVGSKGATKFPGFLAQGTNPGTSAFTYGTLSADVFTATFELLSTDTKTKFLARPRILTLSNESAEIKITTNEAIGQNTVISSSQSTSETTLEAERVETGVALKVTPQVDANTGYVTMFVQPTVSVAKTGATFAGTTYKDPETRTSIGTLRVRDGETIVVGGLIRQTEETTLKKMPFLGDIPFVGGLFRHKDKNVQDRELIVFITPHIVGYKEAVQLAKGDITYGSRASLPFREQSSPVARKEVVDSMLERWEN</sequence>
<evidence type="ECO:0000259" key="9">
    <source>
        <dbReference type="SMART" id="SM00965"/>
    </source>
</evidence>
<evidence type="ECO:0000256" key="2">
    <source>
        <dbReference type="ARBA" id="ARBA00022448"/>
    </source>
</evidence>
<gene>
    <name evidence="10" type="ORF">BU251_05205</name>
</gene>
<keyword evidence="2 7" id="KW-0813">Transport</keyword>
<dbReference type="RefSeq" id="WP_128699865.1">
    <property type="nucleotide sequence ID" value="NZ_CP019384.1"/>
</dbReference>
<proteinExistence type="inferred from homology"/>
<dbReference type="GO" id="GO:0009279">
    <property type="term" value="C:cell outer membrane"/>
    <property type="evidence" value="ECO:0007669"/>
    <property type="project" value="UniProtKB-SubCell"/>
</dbReference>
<dbReference type="InterPro" id="IPR011662">
    <property type="entry name" value="Secretin/TonB_short_N"/>
</dbReference>
<evidence type="ECO:0000256" key="7">
    <source>
        <dbReference type="RuleBase" id="RU004004"/>
    </source>
</evidence>
<dbReference type="OrthoDB" id="9779724at2"/>
<dbReference type="PANTHER" id="PTHR30332:SF24">
    <property type="entry name" value="SECRETIN GSPD-RELATED"/>
    <property type="match status" value="1"/>
</dbReference>
<dbReference type="PRINTS" id="PR00811">
    <property type="entry name" value="BCTERIALGSPD"/>
</dbReference>
<name>A0A410P4Q9_VELA1</name>
<comment type="similarity">
    <text evidence="6">Belongs to the bacterial secretin family.</text>
</comment>
<dbReference type="InterPro" id="IPR050810">
    <property type="entry name" value="Bact_Secretion_Sys_Channel"/>
</dbReference>
<dbReference type="InterPro" id="IPR001775">
    <property type="entry name" value="GspD/PilQ"/>
</dbReference>
<dbReference type="InterPro" id="IPR004846">
    <property type="entry name" value="T2SS/T3SS_dom"/>
</dbReference>
<dbReference type="AlphaFoldDB" id="A0A410P4Q9"/>
<evidence type="ECO:0000256" key="4">
    <source>
        <dbReference type="ARBA" id="ARBA00023136"/>
    </source>
</evidence>
<dbReference type="Gene3D" id="3.30.1370.120">
    <property type="match status" value="1"/>
</dbReference>
<comment type="subcellular location">
    <subcellularLocation>
        <location evidence="7">Cell outer membrane</location>
    </subcellularLocation>
    <subcellularLocation>
        <location evidence="1">Membrane</location>
    </subcellularLocation>
</comment>
<dbReference type="SMART" id="SM00965">
    <property type="entry name" value="STN"/>
    <property type="match status" value="1"/>
</dbReference>
<dbReference type="KEGG" id="vai:BU251_05205"/>
<reference evidence="10 11" key="1">
    <citation type="submission" date="2017-01" db="EMBL/GenBank/DDBJ databases">
        <title>First insights into the biology of 'candidatus Vampirococcus archaeovorus'.</title>
        <authorList>
            <person name="Kizina J."/>
            <person name="Jordan S."/>
            <person name="Stueber K."/>
            <person name="Reinhardt R."/>
            <person name="Harder J."/>
        </authorList>
    </citation>
    <scope>NUCLEOTIDE SEQUENCE [LARGE SCALE GENOMIC DNA]</scope>
    <source>
        <strain evidence="10 11">LiM</strain>
    </source>
</reference>
<dbReference type="GO" id="GO:0009306">
    <property type="term" value="P:protein secretion"/>
    <property type="evidence" value="ECO:0007669"/>
    <property type="project" value="InterPro"/>
</dbReference>
<dbReference type="InterPro" id="IPR005644">
    <property type="entry name" value="NolW-like"/>
</dbReference>
<keyword evidence="5" id="KW-0998">Cell outer membrane</keyword>
<dbReference type="PANTHER" id="PTHR30332">
    <property type="entry name" value="PROBABLE GENERAL SECRETION PATHWAY PROTEIN D"/>
    <property type="match status" value="1"/>
</dbReference>
<dbReference type="Proteomes" id="UP000287243">
    <property type="component" value="Chromosome"/>
</dbReference>
<evidence type="ECO:0000256" key="8">
    <source>
        <dbReference type="SAM" id="MobiDB-lite"/>
    </source>
</evidence>
<evidence type="ECO:0000256" key="3">
    <source>
        <dbReference type="ARBA" id="ARBA00022729"/>
    </source>
</evidence>
<accession>A0A410P4Q9</accession>
<dbReference type="GO" id="GO:0015627">
    <property type="term" value="C:type II protein secretion system complex"/>
    <property type="evidence" value="ECO:0007669"/>
    <property type="project" value="TreeGrafter"/>
</dbReference>
<dbReference type="EMBL" id="CP019384">
    <property type="protein sequence ID" value="QAT17169.1"/>
    <property type="molecule type" value="Genomic_DNA"/>
</dbReference>
<feature type="region of interest" description="Disordered" evidence="8">
    <location>
        <begin position="155"/>
        <end position="185"/>
    </location>
</feature>
<evidence type="ECO:0000313" key="10">
    <source>
        <dbReference type="EMBL" id="QAT17169.1"/>
    </source>
</evidence>
<dbReference type="Pfam" id="PF00263">
    <property type="entry name" value="Secretin"/>
    <property type="match status" value="1"/>
</dbReference>
<feature type="compositionally biased region" description="Low complexity" evidence="8">
    <location>
        <begin position="165"/>
        <end position="174"/>
    </location>
</feature>
<keyword evidence="3" id="KW-0732">Signal</keyword>
<evidence type="ECO:0000256" key="5">
    <source>
        <dbReference type="ARBA" id="ARBA00023237"/>
    </source>
</evidence>
<dbReference type="Gene3D" id="3.30.1370.130">
    <property type="match status" value="1"/>
</dbReference>
<evidence type="ECO:0000256" key="6">
    <source>
        <dbReference type="RuleBase" id="RU004003"/>
    </source>
</evidence>
<dbReference type="InterPro" id="IPR038591">
    <property type="entry name" value="NolW-like_sf"/>
</dbReference>
<keyword evidence="11" id="KW-1185">Reference proteome</keyword>
<protein>
    <submittedName>
        <fullName evidence="10">Type II secretory pathway component GspD/PulD (Secretin) with additional STN domain</fullName>
    </submittedName>
</protein>
<dbReference type="Pfam" id="PF03958">
    <property type="entry name" value="Secretin_N"/>
    <property type="match status" value="1"/>
</dbReference>
<dbReference type="PRINTS" id="PR01032">
    <property type="entry name" value="PHAGEIV"/>
</dbReference>